<dbReference type="Gene3D" id="2.170.270.10">
    <property type="entry name" value="SET domain"/>
    <property type="match status" value="1"/>
</dbReference>
<dbReference type="GO" id="GO:0005634">
    <property type="term" value="C:nucleus"/>
    <property type="evidence" value="ECO:0007669"/>
    <property type="project" value="InterPro"/>
</dbReference>
<keyword evidence="6" id="KW-0479">Metal-binding</keyword>
<dbReference type="InterPro" id="IPR007728">
    <property type="entry name" value="Pre-SET_dom"/>
</dbReference>
<dbReference type="AlphaFoldDB" id="A0A511KDW9"/>
<evidence type="ECO:0000259" key="9">
    <source>
        <dbReference type="PROSITE" id="PS50280"/>
    </source>
</evidence>
<evidence type="ECO:0000256" key="7">
    <source>
        <dbReference type="ARBA" id="ARBA00022833"/>
    </source>
</evidence>
<sequence>MSGGFAARKSTVLGRPPSVLPAATHAADGDRRRDSPVAAQDNTGEVSAKMERSSSVQLAALSRPAADQQARPIYPLPRQGVAKKSTVMARPPAAIPIASKPASASSMKRVADGPPSDSASDRAKAAKQPRRAAAAAADAAHGKAAPKARKSSRRRAGSVATSPAAPVLMPIAIAGDEVGKPASAMPQVASHAELEAQVEEFVLRQQFEQPWNRVIAGPSYDRLDEFSTDIQDAINHRERRFAELHADEYPVRAQYKEIFEQMILEANSKEYPPNKPHDRPKIRVCGPADLPPEAWSSPPFEFVYTNRVVYDSNIVPVQAPGCSCTGDCGKPENRKTCACLRRQIAASKTRVDGSLRSDRQDFAYDRDACLYDDALQYQEPIIECNSQCGCGLGCINRVVGKRKGTSVDIFWTGIAGWGVRLSKDYEGDLVNGSHLSSRVRKGAPLAIYAGELLRSPEAYARDDLVYSYIQRNYIYDLDHWTIGEEIKARAPPAITAKLAIAAPEASHKATSPQKIKKQGKGVDDASLLSELSEDEEVFSSFYSIDAYNFGNWTRFANHVCAGFNVVPRPVYVDEGDVTRPLWVYFASRDILPGEEINISYFGETEPDPQEYGMTDAEWIAAADKQREEAPPAHRCYCRKRLCRGRMFHIAGEMFWEKRNGAK</sequence>
<keyword evidence="4 10" id="KW-0808">Transferase</keyword>
<protein>
    <submittedName>
        <fullName evidence="10">Histone-lysine N-methyltransferase</fullName>
    </submittedName>
</protein>
<keyword evidence="3 10" id="KW-0489">Methyltransferase</keyword>
<dbReference type="GO" id="GO:0032259">
    <property type="term" value="P:methylation"/>
    <property type="evidence" value="ECO:0007669"/>
    <property type="project" value="UniProtKB-KW"/>
</dbReference>
<dbReference type="PROSITE" id="PS50280">
    <property type="entry name" value="SET"/>
    <property type="match status" value="1"/>
</dbReference>
<comment type="subcellular location">
    <subcellularLocation>
        <location evidence="1">Chromosome</location>
    </subcellularLocation>
</comment>
<dbReference type="PANTHER" id="PTHR46223:SF3">
    <property type="entry name" value="HISTONE-LYSINE N-METHYLTRANSFERASE SET-23"/>
    <property type="match status" value="1"/>
</dbReference>
<name>A0A511KDW9_RHOTO</name>
<evidence type="ECO:0000313" key="10">
    <source>
        <dbReference type="EMBL" id="GEM08165.1"/>
    </source>
</evidence>
<feature type="compositionally biased region" description="Low complexity" evidence="8">
    <location>
        <begin position="88"/>
        <end position="108"/>
    </location>
</feature>
<dbReference type="OrthoDB" id="308383at2759"/>
<evidence type="ECO:0000313" key="11">
    <source>
        <dbReference type="Proteomes" id="UP000321518"/>
    </source>
</evidence>
<keyword evidence="5" id="KW-0949">S-adenosyl-L-methionine</keyword>
<dbReference type="InterPro" id="IPR001214">
    <property type="entry name" value="SET_dom"/>
</dbReference>
<evidence type="ECO:0000256" key="5">
    <source>
        <dbReference type="ARBA" id="ARBA00022691"/>
    </source>
</evidence>
<dbReference type="InterPro" id="IPR050973">
    <property type="entry name" value="H3K9_Histone-Lys_N-MTase"/>
</dbReference>
<evidence type="ECO:0000256" key="8">
    <source>
        <dbReference type="SAM" id="MobiDB-lite"/>
    </source>
</evidence>
<feature type="region of interest" description="Disordered" evidence="8">
    <location>
        <begin position="1"/>
        <end position="161"/>
    </location>
</feature>
<dbReference type="InterPro" id="IPR046341">
    <property type="entry name" value="SET_dom_sf"/>
</dbReference>
<evidence type="ECO:0000256" key="2">
    <source>
        <dbReference type="ARBA" id="ARBA00022454"/>
    </source>
</evidence>
<keyword evidence="7" id="KW-0862">Zinc</keyword>
<dbReference type="Pfam" id="PF05033">
    <property type="entry name" value="Pre-SET"/>
    <property type="match status" value="1"/>
</dbReference>
<dbReference type="GO" id="GO:0042054">
    <property type="term" value="F:histone methyltransferase activity"/>
    <property type="evidence" value="ECO:0007669"/>
    <property type="project" value="InterPro"/>
</dbReference>
<dbReference type="GO" id="GO:0005694">
    <property type="term" value="C:chromosome"/>
    <property type="evidence" value="ECO:0007669"/>
    <property type="project" value="UniProtKB-SubCell"/>
</dbReference>
<keyword evidence="2" id="KW-0158">Chromosome</keyword>
<evidence type="ECO:0000256" key="6">
    <source>
        <dbReference type="ARBA" id="ARBA00022723"/>
    </source>
</evidence>
<dbReference type="EMBL" id="BJWK01000005">
    <property type="protein sequence ID" value="GEM08165.1"/>
    <property type="molecule type" value="Genomic_DNA"/>
</dbReference>
<reference evidence="10 11" key="1">
    <citation type="submission" date="2019-07" db="EMBL/GenBank/DDBJ databases">
        <title>Rhodotorula toruloides NBRC10032 genome sequencing.</title>
        <authorList>
            <person name="Shida Y."/>
            <person name="Takaku H."/>
            <person name="Ogasawara W."/>
            <person name="Mori K."/>
        </authorList>
    </citation>
    <scope>NUCLEOTIDE SEQUENCE [LARGE SCALE GENOMIC DNA]</scope>
    <source>
        <strain evidence="10 11">NBRC10032</strain>
    </source>
</reference>
<dbReference type="PANTHER" id="PTHR46223">
    <property type="entry name" value="HISTONE-LYSINE N-METHYLTRANSFERASE SUV39H"/>
    <property type="match status" value="1"/>
</dbReference>
<accession>A0A511KDW9</accession>
<evidence type="ECO:0000256" key="4">
    <source>
        <dbReference type="ARBA" id="ARBA00022679"/>
    </source>
</evidence>
<dbReference type="SUPFAM" id="SSF82199">
    <property type="entry name" value="SET domain"/>
    <property type="match status" value="1"/>
</dbReference>
<gene>
    <name evidence="10" type="ORF">Rt10032_c05g2182</name>
</gene>
<dbReference type="GO" id="GO:0008270">
    <property type="term" value="F:zinc ion binding"/>
    <property type="evidence" value="ECO:0007669"/>
    <property type="project" value="InterPro"/>
</dbReference>
<dbReference type="SMART" id="SM00317">
    <property type="entry name" value="SET"/>
    <property type="match status" value="1"/>
</dbReference>
<evidence type="ECO:0000256" key="1">
    <source>
        <dbReference type="ARBA" id="ARBA00004286"/>
    </source>
</evidence>
<dbReference type="Proteomes" id="UP000321518">
    <property type="component" value="Unassembled WGS sequence"/>
</dbReference>
<dbReference type="Pfam" id="PF00856">
    <property type="entry name" value="SET"/>
    <property type="match status" value="1"/>
</dbReference>
<feature type="domain" description="SET" evidence="9">
    <location>
        <begin position="405"/>
        <end position="601"/>
    </location>
</feature>
<feature type="compositionally biased region" description="Low complexity" evidence="8">
    <location>
        <begin position="131"/>
        <end position="143"/>
    </location>
</feature>
<evidence type="ECO:0000256" key="3">
    <source>
        <dbReference type="ARBA" id="ARBA00022603"/>
    </source>
</evidence>
<proteinExistence type="predicted"/>
<comment type="caution">
    <text evidence="10">The sequence shown here is derived from an EMBL/GenBank/DDBJ whole genome shotgun (WGS) entry which is preliminary data.</text>
</comment>
<organism evidence="10 11">
    <name type="scientific">Rhodotorula toruloides</name>
    <name type="common">Yeast</name>
    <name type="synonym">Rhodosporidium toruloides</name>
    <dbReference type="NCBI Taxonomy" id="5286"/>
    <lineage>
        <taxon>Eukaryota</taxon>
        <taxon>Fungi</taxon>
        <taxon>Dikarya</taxon>
        <taxon>Basidiomycota</taxon>
        <taxon>Pucciniomycotina</taxon>
        <taxon>Microbotryomycetes</taxon>
        <taxon>Sporidiobolales</taxon>
        <taxon>Sporidiobolaceae</taxon>
        <taxon>Rhodotorula</taxon>
    </lineage>
</organism>
<feature type="compositionally biased region" description="Basic residues" evidence="8">
    <location>
        <begin position="144"/>
        <end position="156"/>
    </location>
</feature>